<feature type="compositionally biased region" description="Basic and acidic residues" evidence="8">
    <location>
        <begin position="373"/>
        <end position="388"/>
    </location>
</feature>
<evidence type="ECO:0000256" key="3">
    <source>
        <dbReference type="ARBA" id="ARBA00022801"/>
    </source>
</evidence>
<dbReference type="Gene3D" id="2.60.40.650">
    <property type="match status" value="1"/>
</dbReference>
<evidence type="ECO:0000256" key="1">
    <source>
        <dbReference type="ARBA" id="ARBA00011073"/>
    </source>
</evidence>
<accession>A0A1J5U3W5</accession>
<dbReference type="InterPro" id="IPR014756">
    <property type="entry name" value="Ig_E-set"/>
</dbReference>
<keyword evidence="9" id="KW-0472">Membrane</keyword>
<protein>
    <recommendedName>
        <fullName evidence="10">Peptidase S8/S53 domain-containing protein</fullName>
    </recommendedName>
</protein>
<evidence type="ECO:0000259" key="10">
    <source>
        <dbReference type="Pfam" id="PF00082"/>
    </source>
</evidence>
<dbReference type="InterPro" id="IPR015500">
    <property type="entry name" value="Peptidase_S8_subtilisin-rel"/>
</dbReference>
<dbReference type="Pfam" id="PF00082">
    <property type="entry name" value="Peptidase_S8"/>
    <property type="match status" value="1"/>
</dbReference>
<feature type="active site" description="Charge relay system" evidence="5 6">
    <location>
        <position position="431"/>
    </location>
</feature>
<evidence type="ECO:0000313" key="11">
    <source>
        <dbReference type="EMBL" id="OIR23104.1"/>
    </source>
</evidence>
<comment type="caution">
    <text evidence="11">The sequence shown here is derived from an EMBL/GenBank/DDBJ whole genome shotgun (WGS) entry which is preliminary data.</text>
</comment>
<dbReference type="PRINTS" id="PR00723">
    <property type="entry name" value="SUBTILISIN"/>
</dbReference>
<dbReference type="EMBL" id="MIYZ01000001">
    <property type="protein sequence ID" value="OIR23104.1"/>
    <property type="molecule type" value="Genomic_DNA"/>
</dbReference>
<evidence type="ECO:0000313" key="12">
    <source>
        <dbReference type="Proteomes" id="UP000183615"/>
    </source>
</evidence>
<evidence type="ECO:0000256" key="6">
    <source>
        <dbReference type="PROSITE-ProRule" id="PRU01240"/>
    </source>
</evidence>
<dbReference type="PROSITE" id="PS00138">
    <property type="entry name" value="SUBTILASE_SER"/>
    <property type="match status" value="1"/>
</dbReference>
<evidence type="ECO:0000256" key="8">
    <source>
        <dbReference type="SAM" id="MobiDB-lite"/>
    </source>
</evidence>
<keyword evidence="9" id="KW-0812">Transmembrane</keyword>
<dbReference type="AlphaFoldDB" id="A0A1J5U3W5"/>
<proteinExistence type="inferred from homology"/>
<dbReference type="GO" id="GO:0006508">
    <property type="term" value="P:proteolysis"/>
    <property type="evidence" value="ECO:0007669"/>
    <property type="project" value="UniProtKB-KW"/>
</dbReference>
<dbReference type="PROSITE" id="PS00137">
    <property type="entry name" value="SUBTILASE_HIS"/>
    <property type="match status" value="1"/>
</dbReference>
<feature type="active site" description="Charge relay system" evidence="5 6">
    <location>
        <position position="156"/>
    </location>
</feature>
<dbReference type="InterPro" id="IPR023827">
    <property type="entry name" value="Peptidase_S8_Asp-AS"/>
</dbReference>
<dbReference type="PANTHER" id="PTHR43806">
    <property type="entry name" value="PEPTIDASE S8"/>
    <property type="match status" value="1"/>
</dbReference>
<dbReference type="InterPro" id="IPR000209">
    <property type="entry name" value="Peptidase_S8/S53_dom"/>
</dbReference>
<feature type="compositionally biased region" description="Basic and acidic residues" evidence="8">
    <location>
        <begin position="352"/>
        <end position="363"/>
    </location>
</feature>
<dbReference type="SUPFAM" id="SSF81296">
    <property type="entry name" value="E set domains"/>
    <property type="match status" value="1"/>
</dbReference>
<keyword evidence="9" id="KW-1133">Transmembrane helix</keyword>
<feature type="active site" description="Charge relay system" evidence="5 6">
    <location>
        <position position="203"/>
    </location>
</feature>
<reference evidence="11 12" key="1">
    <citation type="submission" date="2016-08" db="EMBL/GenBank/DDBJ databases">
        <title>New Insights into Marine Group III Euryarchaeota, from dark to light.</title>
        <authorList>
            <person name="Haro-Moreno J.M."/>
            <person name="Rodriguez-Valera F."/>
            <person name="Lopez-Garcia P."/>
            <person name="Moreira D."/>
            <person name="Martin-Cuadrado A.B."/>
        </authorList>
    </citation>
    <scope>NUCLEOTIDE SEQUENCE [LARGE SCALE GENOMIC DNA]</scope>
    <source>
        <strain evidence="11">CG-Epi2</strain>
    </source>
</reference>
<evidence type="ECO:0000256" key="9">
    <source>
        <dbReference type="SAM" id="Phobius"/>
    </source>
</evidence>
<keyword evidence="2 6" id="KW-0645">Protease</keyword>
<dbReference type="InterPro" id="IPR023828">
    <property type="entry name" value="Peptidase_S8_Ser-AS"/>
</dbReference>
<evidence type="ECO:0000256" key="4">
    <source>
        <dbReference type="ARBA" id="ARBA00022825"/>
    </source>
</evidence>
<keyword evidence="3 6" id="KW-0378">Hydrolase</keyword>
<dbReference type="InterPro" id="IPR036852">
    <property type="entry name" value="Peptidase_S8/S53_dom_sf"/>
</dbReference>
<dbReference type="PROSITE" id="PS00136">
    <property type="entry name" value="SUBTILASE_ASP"/>
    <property type="match status" value="1"/>
</dbReference>
<dbReference type="InterPro" id="IPR022398">
    <property type="entry name" value="Peptidase_S8_His-AS"/>
</dbReference>
<dbReference type="GO" id="GO:0004252">
    <property type="term" value="F:serine-type endopeptidase activity"/>
    <property type="evidence" value="ECO:0007669"/>
    <property type="project" value="UniProtKB-UniRule"/>
</dbReference>
<keyword evidence="4 6" id="KW-0720">Serine protease</keyword>
<evidence type="ECO:0000256" key="5">
    <source>
        <dbReference type="PIRSR" id="PIRSR615500-1"/>
    </source>
</evidence>
<dbReference type="Proteomes" id="UP000183615">
    <property type="component" value="Unassembled WGS sequence"/>
</dbReference>
<feature type="domain" description="Peptidase S8/S53" evidence="10">
    <location>
        <begin position="147"/>
        <end position="500"/>
    </location>
</feature>
<name>A0A1J5U3W5_9ARCH</name>
<comment type="similarity">
    <text evidence="1 6 7">Belongs to the peptidase S8 family.</text>
</comment>
<evidence type="ECO:0000256" key="2">
    <source>
        <dbReference type="ARBA" id="ARBA00022670"/>
    </source>
</evidence>
<dbReference type="Gene3D" id="3.40.50.200">
    <property type="entry name" value="Peptidase S8/S53 domain"/>
    <property type="match status" value="1"/>
</dbReference>
<dbReference type="InterPro" id="IPR050131">
    <property type="entry name" value="Peptidase_S8_subtilisin-like"/>
</dbReference>
<gene>
    <name evidence="11" type="ORF">BET99_00115</name>
</gene>
<organism evidence="11 12">
    <name type="scientific">Marine Group III euryarchaeote CG-Epi2</name>
    <dbReference type="NCBI Taxonomy" id="1888996"/>
    <lineage>
        <taxon>Archaea</taxon>
        <taxon>Methanobacteriati</taxon>
        <taxon>Thermoplasmatota</taxon>
        <taxon>Thermoplasmata</taxon>
        <taxon>Candidatus Thermoprofundales</taxon>
    </lineage>
</organism>
<dbReference type="PANTHER" id="PTHR43806:SF11">
    <property type="entry name" value="CEREVISIN-RELATED"/>
    <property type="match status" value="1"/>
</dbReference>
<feature type="region of interest" description="Disordered" evidence="8">
    <location>
        <begin position="351"/>
        <end position="391"/>
    </location>
</feature>
<feature type="transmembrane region" description="Helical" evidence="9">
    <location>
        <begin position="634"/>
        <end position="654"/>
    </location>
</feature>
<dbReference type="SUPFAM" id="SSF52743">
    <property type="entry name" value="Subtilisin-like"/>
    <property type="match status" value="1"/>
</dbReference>
<sequence length="660" mass="71295">MSGIGSVKDPNIYLSEIPEVKIYHWEESNWWQTTDRDLNRNGVVDWLETIEDQYPISISYVSEPTEKDIEILINLGLEIRYSINSVNAFLLGYVNSSLYLQLGSLPNVTMVEPYGRVVFYGDVQTPAIKASNSSVYPEGAWSLGVSGKGVNIAVVDTGVDNEHPGLAGKFIAGYDAVCSDDALCMASFQEDDGSFDPDDQNQHGTACSGMAASTGILPNGEPSNFTGSAPDADLVDVRIGTAVGAGPFENYVLEQEFYESAMDGLNWVIENKDTAWPGTENESYGIDIISLSWGITSHENGGSDGSDMFSLVLDEATLAGITVSVAAGNDGSNNDGLSGMGSSSLSITVGATDDKNTVDRSDDGIASYSSRGPRRDNNDGNPYDEMKPDVSAPGTNIVQAEACHASGSCYNRLPGQDAADNGYSGRGSGTSYATPAVSGVIALMIEANPDLDPLAIREILRLTSERKETLTSADGEGVEEGPWATYPELDPYWNRHFGWGMVDAYEAVKSSILNTETENINTDLQTYIINTETGWQTGSNINTITGHSWSRSGSVDRIEYSVDGNSWMEAQYFPGSNDSIYIDWTISLDSEDLYFTGDHVLLVRAVDSNGMYSVSDNSEFYAYGESLESSTDNMLIMLSYSLIGILIVASAVYYRKKIIA</sequence>
<evidence type="ECO:0000256" key="7">
    <source>
        <dbReference type="RuleBase" id="RU003355"/>
    </source>
</evidence>
<dbReference type="PROSITE" id="PS51892">
    <property type="entry name" value="SUBTILASE"/>
    <property type="match status" value="1"/>
</dbReference>